<keyword evidence="2" id="KW-1185">Reference proteome</keyword>
<organism evidence="1 2">
    <name type="scientific">Macroventuria anomochaeta</name>
    <dbReference type="NCBI Taxonomy" id="301207"/>
    <lineage>
        <taxon>Eukaryota</taxon>
        <taxon>Fungi</taxon>
        <taxon>Dikarya</taxon>
        <taxon>Ascomycota</taxon>
        <taxon>Pezizomycotina</taxon>
        <taxon>Dothideomycetes</taxon>
        <taxon>Pleosporomycetidae</taxon>
        <taxon>Pleosporales</taxon>
        <taxon>Pleosporineae</taxon>
        <taxon>Didymellaceae</taxon>
        <taxon>Macroventuria</taxon>
    </lineage>
</organism>
<evidence type="ECO:0000313" key="2">
    <source>
        <dbReference type="Proteomes" id="UP000799754"/>
    </source>
</evidence>
<protein>
    <submittedName>
        <fullName evidence="1">Uncharacterized protein</fullName>
    </submittedName>
</protein>
<dbReference type="EMBL" id="MU006732">
    <property type="protein sequence ID" value="KAF2624169.1"/>
    <property type="molecule type" value="Genomic_DNA"/>
</dbReference>
<dbReference type="Proteomes" id="UP000799754">
    <property type="component" value="Unassembled WGS sequence"/>
</dbReference>
<name>A0ACB6RQV3_9PLEO</name>
<proteinExistence type="predicted"/>
<gene>
    <name evidence="1" type="ORF">BU25DRAFT_162877</name>
</gene>
<evidence type="ECO:0000313" key="1">
    <source>
        <dbReference type="EMBL" id="KAF2624169.1"/>
    </source>
</evidence>
<accession>A0ACB6RQV3</accession>
<comment type="caution">
    <text evidence="1">The sequence shown here is derived from an EMBL/GenBank/DDBJ whole genome shotgun (WGS) entry which is preliminary data.</text>
</comment>
<reference evidence="1" key="1">
    <citation type="journal article" date="2020" name="Stud. Mycol.">
        <title>101 Dothideomycetes genomes: a test case for predicting lifestyles and emergence of pathogens.</title>
        <authorList>
            <person name="Haridas S."/>
            <person name="Albert R."/>
            <person name="Binder M."/>
            <person name="Bloem J."/>
            <person name="Labutti K."/>
            <person name="Salamov A."/>
            <person name="Andreopoulos B."/>
            <person name="Baker S."/>
            <person name="Barry K."/>
            <person name="Bills G."/>
            <person name="Bluhm B."/>
            <person name="Cannon C."/>
            <person name="Castanera R."/>
            <person name="Culley D."/>
            <person name="Daum C."/>
            <person name="Ezra D."/>
            <person name="Gonzalez J."/>
            <person name="Henrissat B."/>
            <person name="Kuo A."/>
            <person name="Liang C."/>
            <person name="Lipzen A."/>
            <person name="Lutzoni F."/>
            <person name="Magnuson J."/>
            <person name="Mondo S."/>
            <person name="Nolan M."/>
            <person name="Ohm R."/>
            <person name="Pangilinan J."/>
            <person name="Park H.-J."/>
            <person name="Ramirez L."/>
            <person name="Alfaro M."/>
            <person name="Sun H."/>
            <person name="Tritt A."/>
            <person name="Yoshinaga Y."/>
            <person name="Zwiers L.-H."/>
            <person name="Turgeon B."/>
            <person name="Goodwin S."/>
            <person name="Spatafora J."/>
            <person name="Crous P."/>
            <person name="Grigoriev I."/>
        </authorList>
    </citation>
    <scope>NUCLEOTIDE SEQUENCE</scope>
    <source>
        <strain evidence="1">CBS 525.71</strain>
    </source>
</reference>
<sequence>MVYSKCADAERSRIHFRNIDMDALEHESDWYRAMNPSGNVSTFVIETHDS</sequence>